<protein>
    <submittedName>
        <fullName evidence="2">Uncharacterized protein</fullName>
    </submittedName>
</protein>
<reference evidence="2 3" key="1">
    <citation type="journal article" date="2012" name="Front. Microbiol.">
        <title>Draft Genome Sequence of the Virulent Strain 01-B526 of the Fish Pathogen Aeromonas salmonicida.</title>
        <authorList>
            <person name="Charette S.J."/>
            <person name="Brochu F."/>
            <person name="Boyle B."/>
            <person name="Filion G."/>
            <person name="Tanaka K.H."/>
            <person name="Derome N."/>
        </authorList>
    </citation>
    <scope>NUCLEOTIDE SEQUENCE [LARGE SCALE GENOMIC DNA]</scope>
    <source>
        <strain evidence="2 3">P11</strain>
    </source>
</reference>
<evidence type="ECO:0000313" key="3">
    <source>
        <dbReference type="Proteomes" id="UP000093954"/>
    </source>
</evidence>
<evidence type="ECO:0000256" key="1">
    <source>
        <dbReference type="SAM" id="Phobius"/>
    </source>
</evidence>
<dbReference type="EMBL" id="LROS01000035">
    <property type="protein sequence ID" value="OBR91577.1"/>
    <property type="molecule type" value="Genomic_DNA"/>
</dbReference>
<organism evidence="2 3">
    <name type="scientific">Clostridium ragsdalei P11</name>
    <dbReference type="NCBI Taxonomy" id="1353534"/>
    <lineage>
        <taxon>Bacteria</taxon>
        <taxon>Bacillati</taxon>
        <taxon>Bacillota</taxon>
        <taxon>Clostridia</taxon>
        <taxon>Eubacteriales</taxon>
        <taxon>Clostridiaceae</taxon>
        <taxon>Clostridium</taxon>
    </lineage>
</organism>
<dbReference type="AlphaFoldDB" id="A0A1A6AND2"/>
<accession>A0A1A6AND2</accession>
<keyword evidence="1" id="KW-1133">Transmembrane helix</keyword>
<evidence type="ECO:0000313" key="2">
    <source>
        <dbReference type="EMBL" id="OBR91577.1"/>
    </source>
</evidence>
<comment type="caution">
    <text evidence="2">The sequence shown here is derived from an EMBL/GenBank/DDBJ whole genome shotgun (WGS) entry which is preliminary data.</text>
</comment>
<dbReference type="PATRIC" id="fig|1353534.3.peg.2983"/>
<proteinExistence type="predicted"/>
<sequence length="199" mass="23411">MDKSKIDSSVENKPKLRIHLDFGDNSLYDLGYLSIDIYQLIVFSRLIEDNDRHSLEKYFYGSRRSFMLTRNSSILKKYRNSANVEHMEDGSIVIDIAQVGLVATIIVPFVAMYVQEQIKKYSEEVTFEINSQDKQLQKIIEEVGQGYFGLEDEGLKWLLNMLENRGYSIEVINKDVYRINKVMTNYQRRIVRTIKKYIK</sequence>
<keyword evidence="1" id="KW-0472">Membrane</keyword>
<dbReference type="RefSeq" id="WP_065079088.1">
    <property type="nucleotide sequence ID" value="NZ_LROS01000035.1"/>
</dbReference>
<feature type="transmembrane region" description="Helical" evidence="1">
    <location>
        <begin position="92"/>
        <end position="114"/>
    </location>
</feature>
<keyword evidence="3" id="KW-1185">Reference proteome</keyword>
<name>A0A1A6AND2_9CLOT</name>
<keyword evidence="1" id="KW-0812">Transmembrane</keyword>
<dbReference type="Proteomes" id="UP000093954">
    <property type="component" value="Unassembled WGS sequence"/>
</dbReference>
<gene>
    <name evidence="2" type="ORF">CLRAG_29410</name>
</gene>